<proteinExistence type="predicted"/>
<evidence type="ECO:0000256" key="1">
    <source>
        <dbReference type="ARBA" id="ARBA00005104"/>
    </source>
</evidence>
<evidence type="ECO:0000313" key="5">
    <source>
        <dbReference type="EMBL" id="QBQ56076.1"/>
    </source>
</evidence>
<evidence type="ECO:0000256" key="2">
    <source>
        <dbReference type="ARBA" id="ARBA00022857"/>
    </source>
</evidence>
<dbReference type="InterPro" id="IPR050765">
    <property type="entry name" value="Riboflavin_Biosynth_HTPR"/>
</dbReference>
<dbReference type="Pfam" id="PF01872">
    <property type="entry name" value="RibD_C"/>
    <property type="match status" value="1"/>
</dbReference>
<dbReference type="RefSeq" id="WP_134359329.1">
    <property type="nucleotide sequence ID" value="NZ_CP038033.1"/>
</dbReference>
<keyword evidence="6" id="KW-1185">Reference proteome</keyword>
<feature type="domain" description="Bacterial bifunctional deaminase-reductase C-terminal" evidence="4">
    <location>
        <begin position="42"/>
        <end position="252"/>
    </location>
</feature>
<name>A0A4P7C531_9GAMM</name>
<evidence type="ECO:0000256" key="3">
    <source>
        <dbReference type="ARBA" id="ARBA00023002"/>
    </source>
</evidence>
<dbReference type="KEGG" id="nwr:E3U44_17340"/>
<keyword evidence="2" id="KW-0521">NADP</keyword>
<dbReference type="Gene3D" id="3.40.430.10">
    <property type="entry name" value="Dihydrofolate Reductase, subunit A"/>
    <property type="match status" value="1"/>
</dbReference>
<dbReference type="Proteomes" id="UP000294325">
    <property type="component" value="Chromosome"/>
</dbReference>
<dbReference type="InterPro" id="IPR002734">
    <property type="entry name" value="RibDG_C"/>
</dbReference>
<reference evidence="5 6" key="1">
    <citation type="submission" date="2019-03" db="EMBL/GenBank/DDBJ databases">
        <title>The genome sequence of Nitrosococcus wardiae strain D1FHST reveals the archetypal metabolic capacity of ammonia-oxidizing Gammaproteobacteria.</title>
        <authorList>
            <person name="Wang L."/>
            <person name="Lim C.K."/>
            <person name="Hanson T.E."/>
            <person name="Dang H."/>
            <person name="Klotz M.G."/>
        </authorList>
    </citation>
    <scope>NUCLEOTIDE SEQUENCE [LARGE SCALE GENOMIC DNA]</scope>
    <source>
        <strain evidence="5 6">D1FHS</strain>
    </source>
</reference>
<dbReference type="GO" id="GO:0008703">
    <property type="term" value="F:5-amino-6-(5-phosphoribosylamino)uracil reductase activity"/>
    <property type="evidence" value="ECO:0007669"/>
    <property type="project" value="InterPro"/>
</dbReference>
<dbReference type="PANTHER" id="PTHR38011">
    <property type="entry name" value="DIHYDROFOLATE REDUCTASE FAMILY PROTEIN (AFU_ORTHOLOGUE AFUA_8G06820)"/>
    <property type="match status" value="1"/>
</dbReference>
<dbReference type="AlphaFoldDB" id="A0A4P7C531"/>
<evidence type="ECO:0000313" key="6">
    <source>
        <dbReference type="Proteomes" id="UP000294325"/>
    </source>
</evidence>
<dbReference type="SUPFAM" id="SSF53597">
    <property type="entry name" value="Dihydrofolate reductase-like"/>
    <property type="match status" value="1"/>
</dbReference>
<sequence>MDSINPSRNKLLRLFPAPLEQVALEGLYLNQELHRLGTHSQPFVYTNFIASLDGRISLEHPQKRTRIVPDNIANPRDWRLFQELAAQADALLTSGRYIRQLAQNVAQDILPVSEQPEYADLIQWRQSQGLAPQPAIVVISASLNLPIPEILFNSNRSIYVATGSKADPLRVQELKEKGIQVIVAGKGLRVQGQALIAALGQEGFTTLYAIAGPEVLKTLLTDQILNRLYLTHALRILGGESFDTLLEGERLNPAADFNLHSLYYDITNEGEPSQMFTIYEAVARKDSAPNS</sequence>
<evidence type="ECO:0000259" key="4">
    <source>
        <dbReference type="Pfam" id="PF01872"/>
    </source>
</evidence>
<keyword evidence="3" id="KW-0560">Oxidoreductase</keyword>
<gene>
    <name evidence="5" type="ORF">E3U44_17340</name>
</gene>
<accession>A0A4P7C531</accession>
<dbReference type="GO" id="GO:0009231">
    <property type="term" value="P:riboflavin biosynthetic process"/>
    <property type="evidence" value="ECO:0007669"/>
    <property type="project" value="InterPro"/>
</dbReference>
<protein>
    <submittedName>
        <fullName evidence="5">Pyrimidine reductase</fullName>
    </submittedName>
</protein>
<dbReference type="PANTHER" id="PTHR38011:SF7">
    <property type="entry name" value="2,5-DIAMINO-6-RIBOSYLAMINO-4(3H)-PYRIMIDINONE 5'-PHOSPHATE REDUCTASE"/>
    <property type="match status" value="1"/>
</dbReference>
<comment type="pathway">
    <text evidence="1">Cofactor biosynthesis; riboflavin biosynthesis.</text>
</comment>
<dbReference type="OrthoDB" id="5563679at2"/>
<dbReference type="InterPro" id="IPR024072">
    <property type="entry name" value="DHFR-like_dom_sf"/>
</dbReference>
<dbReference type="EMBL" id="CP038033">
    <property type="protein sequence ID" value="QBQ56076.1"/>
    <property type="molecule type" value="Genomic_DNA"/>
</dbReference>
<organism evidence="5 6">
    <name type="scientific">Nitrosococcus wardiae</name>
    <dbReference type="NCBI Taxonomy" id="1814290"/>
    <lineage>
        <taxon>Bacteria</taxon>
        <taxon>Pseudomonadati</taxon>
        <taxon>Pseudomonadota</taxon>
        <taxon>Gammaproteobacteria</taxon>
        <taxon>Chromatiales</taxon>
        <taxon>Chromatiaceae</taxon>
        <taxon>Nitrosococcus</taxon>
    </lineage>
</organism>